<reference evidence="2" key="1">
    <citation type="journal article" date="2021" name="Antonie Van Leeuwenhoek">
        <title>Draft genome and description of Waterburya agarophytonicola gen. nov. sp. nov. (Pleurocapsales, Cyanobacteria): a seaweed symbiont.</title>
        <authorList>
            <person name="Bonthond G."/>
            <person name="Shalygin S."/>
            <person name="Bayer T."/>
            <person name="Weinberger F."/>
        </authorList>
    </citation>
    <scope>NUCLEOTIDE SEQUENCE</scope>
    <source>
        <strain evidence="2">KI4</strain>
    </source>
</reference>
<comment type="caution">
    <text evidence="2">The sequence shown here is derived from an EMBL/GenBank/DDBJ whole genome shotgun (WGS) entry which is preliminary data.</text>
</comment>
<evidence type="ECO:0000256" key="1">
    <source>
        <dbReference type="SAM" id="Phobius"/>
    </source>
</evidence>
<protein>
    <submittedName>
        <fullName evidence="2">Anti-sigma factor</fullName>
    </submittedName>
</protein>
<keyword evidence="1" id="KW-1133">Transmembrane helix</keyword>
<evidence type="ECO:0000313" key="2">
    <source>
        <dbReference type="EMBL" id="MCC0176226.1"/>
    </source>
</evidence>
<dbReference type="RefSeq" id="WP_229639265.1">
    <property type="nucleotide sequence ID" value="NZ_JADWDC010000007.1"/>
</dbReference>
<sequence>MTSQSEGFERDLSSEDQYLGIEDSTPNSFELLSAYLDGELSALEVKQVQTWLDKDPNFKQLYTQLLALQGQIQHSVAPPSEKSTEEITKEVFRSIDRHRRWQLKLVWVGSAVVASAIAGIFGVFGGFSPLSPQLAQVNSPNNLTNSVMLAVALDRPAIDIPKSARGYSDQNLEIDRN</sequence>
<name>A0A964BP48_9CYAN</name>
<feature type="transmembrane region" description="Helical" evidence="1">
    <location>
        <begin position="105"/>
        <end position="127"/>
    </location>
</feature>
<gene>
    <name evidence="2" type="ORF">I4641_04450</name>
</gene>
<keyword evidence="3" id="KW-1185">Reference proteome</keyword>
<keyword evidence="1" id="KW-0472">Membrane</keyword>
<accession>A0A964BP48</accession>
<proteinExistence type="predicted"/>
<dbReference type="EMBL" id="JADWDC010000007">
    <property type="protein sequence ID" value="MCC0176226.1"/>
    <property type="molecule type" value="Genomic_DNA"/>
</dbReference>
<dbReference type="AlphaFoldDB" id="A0A964BP48"/>
<keyword evidence="1" id="KW-0812">Transmembrane</keyword>
<evidence type="ECO:0000313" key="3">
    <source>
        <dbReference type="Proteomes" id="UP000729733"/>
    </source>
</evidence>
<dbReference type="Proteomes" id="UP000729733">
    <property type="component" value="Unassembled WGS sequence"/>
</dbReference>
<organism evidence="2 3">
    <name type="scientific">Waterburya agarophytonicola KI4</name>
    <dbReference type="NCBI Taxonomy" id="2874699"/>
    <lineage>
        <taxon>Bacteria</taxon>
        <taxon>Bacillati</taxon>
        <taxon>Cyanobacteriota</taxon>
        <taxon>Cyanophyceae</taxon>
        <taxon>Pleurocapsales</taxon>
        <taxon>Hyellaceae</taxon>
        <taxon>Waterburya</taxon>
        <taxon>Waterburya agarophytonicola</taxon>
    </lineage>
</organism>